<dbReference type="AlphaFoldDB" id="A0A518H6G6"/>
<sequence>MGVEYVHYLIPEDNSFKPGTEDLIRLVDALLEGGFVAESRSDEYEKKSDDDFTYYEHTKGTGCLLHSGTGEFGPLPCPVSERDIAHLGERDYKLIWMVESHERSGLKYPLTPVPELFDPYYDLELRMAGDYVYHHSEGIDPFPDVACPCGRSLEYYEPDEPGESWKPPVYFDARISRSCPACGRPFRPQELVARVRDGRTGEVGERAGGATYRFAVVIDCGKGSPREGWPIRATEELLCTLTRALGLRFYEVGDFY</sequence>
<gene>
    <name evidence="1" type="ORF">ElP_43380</name>
</gene>
<dbReference type="OrthoDB" id="263491at2"/>
<evidence type="ECO:0000313" key="1">
    <source>
        <dbReference type="EMBL" id="QDV36414.1"/>
    </source>
</evidence>
<dbReference type="EMBL" id="CP036426">
    <property type="protein sequence ID" value="QDV36414.1"/>
    <property type="molecule type" value="Genomic_DNA"/>
</dbReference>
<dbReference type="RefSeq" id="WP_145272668.1">
    <property type="nucleotide sequence ID" value="NZ_CP036426.1"/>
</dbReference>
<name>A0A518H6G6_9BACT</name>
<protein>
    <submittedName>
        <fullName evidence="1">Uncharacterized protein</fullName>
    </submittedName>
</protein>
<reference evidence="1 2" key="1">
    <citation type="submission" date="2019-02" db="EMBL/GenBank/DDBJ databases">
        <title>Deep-cultivation of Planctomycetes and their phenomic and genomic characterization uncovers novel biology.</title>
        <authorList>
            <person name="Wiegand S."/>
            <person name="Jogler M."/>
            <person name="Boedeker C."/>
            <person name="Pinto D."/>
            <person name="Vollmers J."/>
            <person name="Rivas-Marin E."/>
            <person name="Kohn T."/>
            <person name="Peeters S.H."/>
            <person name="Heuer A."/>
            <person name="Rast P."/>
            <person name="Oberbeckmann S."/>
            <person name="Bunk B."/>
            <person name="Jeske O."/>
            <person name="Meyerdierks A."/>
            <person name="Storesund J.E."/>
            <person name="Kallscheuer N."/>
            <person name="Luecker S."/>
            <person name="Lage O.M."/>
            <person name="Pohl T."/>
            <person name="Merkel B.J."/>
            <person name="Hornburger P."/>
            <person name="Mueller R.-W."/>
            <person name="Bruemmer F."/>
            <person name="Labrenz M."/>
            <person name="Spormann A.M."/>
            <person name="Op den Camp H."/>
            <person name="Overmann J."/>
            <person name="Amann R."/>
            <person name="Jetten M.S.M."/>
            <person name="Mascher T."/>
            <person name="Medema M.H."/>
            <person name="Devos D.P."/>
            <person name="Kaster A.-K."/>
            <person name="Ovreas L."/>
            <person name="Rohde M."/>
            <person name="Galperin M.Y."/>
            <person name="Jogler C."/>
        </authorList>
    </citation>
    <scope>NUCLEOTIDE SEQUENCE [LARGE SCALE GENOMIC DNA]</scope>
    <source>
        <strain evidence="1 2">ElP</strain>
    </source>
</reference>
<proteinExistence type="predicted"/>
<keyword evidence="2" id="KW-1185">Reference proteome</keyword>
<dbReference type="Proteomes" id="UP000317835">
    <property type="component" value="Chromosome"/>
</dbReference>
<organism evidence="1 2">
    <name type="scientific">Tautonia plasticadhaerens</name>
    <dbReference type="NCBI Taxonomy" id="2527974"/>
    <lineage>
        <taxon>Bacteria</taxon>
        <taxon>Pseudomonadati</taxon>
        <taxon>Planctomycetota</taxon>
        <taxon>Planctomycetia</taxon>
        <taxon>Isosphaerales</taxon>
        <taxon>Isosphaeraceae</taxon>
        <taxon>Tautonia</taxon>
    </lineage>
</organism>
<evidence type="ECO:0000313" key="2">
    <source>
        <dbReference type="Proteomes" id="UP000317835"/>
    </source>
</evidence>
<accession>A0A518H6G6</accession>
<dbReference type="KEGG" id="tpla:ElP_43380"/>